<dbReference type="Proteomes" id="UP001196413">
    <property type="component" value="Unassembled WGS sequence"/>
</dbReference>
<dbReference type="PANTHER" id="PTHR46068:SF1">
    <property type="entry name" value="TRANSPOSASE IS30-LIKE HTH DOMAIN-CONTAINING PROTEIN"/>
    <property type="match status" value="1"/>
</dbReference>
<dbReference type="PANTHER" id="PTHR46068">
    <property type="entry name" value="PROTEIN CBG27172"/>
    <property type="match status" value="1"/>
</dbReference>
<proteinExistence type="predicted"/>
<reference evidence="1" key="1">
    <citation type="submission" date="2021-06" db="EMBL/GenBank/DDBJ databases">
        <title>Parelaphostrongylus tenuis whole genome reference sequence.</title>
        <authorList>
            <person name="Garwood T.J."/>
            <person name="Larsen P.A."/>
            <person name="Fountain-Jones N.M."/>
            <person name="Garbe J.R."/>
            <person name="Macchietto M.G."/>
            <person name="Kania S.A."/>
            <person name="Gerhold R.W."/>
            <person name="Richards J.E."/>
            <person name="Wolf T.M."/>
        </authorList>
    </citation>
    <scope>NUCLEOTIDE SEQUENCE</scope>
    <source>
        <strain evidence="1">MNPRO001-30</strain>
        <tissue evidence="1">Meninges</tissue>
    </source>
</reference>
<accession>A0AAD5MVJ1</accession>
<comment type="caution">
    <text evidence="1">The sequence shown here is derived from an EMBL/GenBank/DDBJ whole genome shotgun (WGS) entry which is preliminary data.</text>
</comment>
<sequence>MTWEARYRLLERLKHSQNKLKLRSYKIVHADIMDKRMKEKRLSRARQIIRLLPGVCLSKVLYMDRKKFTVRPLHNCQNRRQPFKSGQQKSAVANDHGPQSFPDLLMVYAGIWATDKTPWSSLAEMSESILPATSSKFQGTFWSLRVFDLWRRRVCASARLGSCVFGSLNDCYPVKVVSRPLRQ</sequence>
<evidence type="ECO:0000313" key="2">
    <source>
        <dbReference type="Proteomes" id="UP001196413"/>
    </source>
</evidence>
<protein>
    <submittedName>
        <fullName evidence="1">Uncharacterized protein</fullName>
    </submittedName>
</protein>
<gene>
    <name evidence="1" type="ORF">KIN20_013021</name>
</gene>
<name>A0AAD5MVJ1_PARTN</name>
<evidence type="ECO:0000313" key="1">
    <source>
        <dbReference type="EMBL" id="KAJ1355567.1"/>
    </source>
</evidence>
<keyword evidence="2" id="KW-1185">Reference proteome</keyword>
<dbReference type="EMBL" id="JAHQIW010002509">
    <property type="protein sequence ID" value="KAJ1355567.1"/>
    <property type="molecule type" value="Genomic_DNA"/>
</dbReference>
<organism evidence="1 2">
    <name type="scientific">Parelaphostrongylus tenuis</name>
    <name type="common">Meningeal worm</name>
    <dbReference type="NCBI Taxonomy" id="148309"/>
    <lineage>
        <taxon>Eukaryota</taxon>
        <taxon>Metazoa</taxon>
        <taxon>Ecdysozoa</taxon>
        <taxon>Nematoda</taxon>
        <taxon>Chromadorea</taxon>
        <taxon>Rhabditida</taxon>
        <taxon>Rhabditina</taxon>
        <taxon>Rhabditomorpha</taxon>
        <taxon>Strongyloidea</taxon>
        <taxon>Metastrongylidae</taxon>
        <taxon>Parelaphostrongylus</taxon>
    </lineage>
</organism>
<dbReference type="AlphaFoldDB" id="A0AAD5MVJ1"/>